<feature type="transmembrane region" description="Helical" evidence="1">
    <location>
        <begin position="36"/>
        <end position="54"/>
    </location>
</feature>
<gene>
    <name evidence="2" type="ORF">CHLFYP18_00947</name>
</gene>
<proteinExistence type="predicted"/>
<keyword evidence="1" id="KW-0812">Transmembrane</keyword>
<dbReference type="RefSeq" id="WP_007865719.1">
    <property type="nucleotide sequence ID" value="NZ_CACRUH010000053.1"/>
</dbReference>
<keyword evidence="1" id="KW-1133">Transmembrane helix</keyword>
<sequence>MDKWLEKFDRLTDGAVEGLKKVPSQLRNNKRLISKLILFTLILGLGLMSVIWVLTAFVKAIEYLYGIWVENTELIIILFVSLCMLLGSITSQISKHREEKERRKREELARQQKNASTQYAYLRLFLYKILDERLCSLIEVVKPVAPNLLNAVTPITIDDRHAIIYYNFQLHKTKTLPFSQGTDYVSNLISSHVIAKTQIEGIEGITAPVGDSLITPVHVDSVKDLGSTAIIVLVLDCEAYRELKEQQGHSMQSRELVEHI</sequence>
<keyword evidence="1" id="KW-0472">Membrane</keyword>
<accession>A0A6N3ES44</accession>
<evidence type="ECO:0000313" key="2">
    <source>
        <dbReference type="EMBL" id="VYU42965.1"/>
    </source>
</evidence>
<evidence type="ECO:0000256" key="1">
    <source>
        <dbReference type="SAM" id="Phobius"/>
    </source>
</evidence>
<feature type="transmembrane region" description="Helical" evidence="1">
    <location>
        <begin position="74"/>
        <end position="94"/>
    </location>
</feature>
<dbReference type="AlphaFoldDB" id="A0A6N3ES44"/>
<reference evidence="2" key="1">
    <citation type="submission" date="2019-11" db="EMBL/GenBank/DDBJ databases">
        <authorList>
            <person name="Feng L."/>
        </authorList>
    </citation>
    <scope>NUCLEOTIDE SEQUENCE</scope>
    <source>
        <strain evidence="2">ChathewayiLFYP18</strain>
    </source>
</reference>
<protein>
    <submittedName>
        <fullName evidence="2">Uncharacterized protein</fullName>
    </submittedName>
</protein>
<organism evidence="2">
    <name type="scientific">Hungatella hathewayi</name>
    <dbReference type="NCBI Taxonomy" id="154046"/>
    <lineage>
        <taxon>Bacteria</taxon>
        <taxon>Bacillati</taxon>
        <taxon>Bacillota</taxon>
        <taxon>Clostridia</taxon>
        <taxon>Lachnospirales</taxon>
        <taxon>Lachnospiraceae</taxon>
        <taxon>Hungatella</taxon>
    </lineage>
</organism>
<dbReference type="EMBL" id="CACRUH010000053">
    <property type="protein sequence ID" value="VYU42965.1"/>
    <property type="molecule type" value="Genomic_DNA"/>
</dbReference>
<name>A0A6N3ES44_9FIRM</name>